<feature type="domain" description="Amidohydrolase-related" evidence="2">
    <location>
        <begin position="83"/>
        <end position="450"/>
    </location>
</feature>
<evidence type="ECO:0000313" key="4">
    <source>
        <dbReference type="Proteomes" id="UP000199421"/>
    </source>
</evidence>
<dbReference type="Gene3D" id="3.20.20.140">
    <property type="entry name" value="Metal-dependent hydrolases"/>
    <property type="match status" value="1"/>
</dbReference>
<evidence type="ECO:0000256" key="1">
    <source>
        <dbReference type="SAM" id="SignalP"/>
    </source>
</evidence>
<feature type="chain" id="PRO_5011565074" evidence="1">
    <location>
        <begin position="21"/>
        <end position="457"/>
    </location>
</feature>
<keyword evidence="1" id="KW-0732">Signal</keyword>
<organism evidence="3 4">
    <name type="scientific">Olivibacter domesticus</name>
    <name type="common">Pseudosphingobacterium domesticum</name>
    <dbReference type="NCBI Taxonomy" id="407022"/>
    <lineage>
        <taxon>Bacteria</taxon>
        <taxon>Pseudomonadati</taxon>
        <taxon>Bacteroidota</taxon>
        <taxon>Sphingobacteriia</taxon>
        <taxon>Sphingobacteriales</taxon>
        <taxon>Sphingobacteriaceae</taxon>
        <taxon>Olivibacter</taxon>
    </lineage>
</organism>
<feature type="signal peptide" evidence="1">
    <location>
        <begin position="1"/>
        <end position="20"/>
    </location>
</feature>
<dbReference type="Gene3D" id="2.30.40.10">
    <property type="entry name" value="Urease, subunit C, domain 1"/>
    <property type="match status" value="1"/>
</dbReference>
<dbReference type="EMBL" id="FOAF01000001">
    <property type="protein sequence ID" value="SEK71176.1"/>
    <property type="molecule type" value="Genomic_DNA"/>
</dbReference>
<name>A0A1H7J9A7_OLID1</name>
<dbReference type="PROSITE" id="PS51257">
    <property type="entry name" value="PROKAR_LIPOPROTEIN"/>
    <property type="match status" value="1"/>
</dbReference>
<accession>A0A1H7J9A7</accession>
<dbReference type="STRING" id="407022.SAMN05661044_00952"/>
<evidence type="ECO:0000313" key="3">
    <source>
        <dbReference type="EMBL" id="SEK71176.1"/>
    </source>
</evidence>
<dbReference type="Pfam" id="PF01979">
    <property type="entry name" value="Amidohydro_1"/>
    <property type="match status" value="1"/>
</dbReference>
<dbReference type="SUPFAM" id="SSF51338">
    <property type="entry name" value="Composite domain of metallo-dependent hydrolases"/>
    <property type="match status" value="1"/>
</dbReference>
<dbReference type="OrthoDB" id="9797498at2"/>
<keyword evidence="4" id="KW-1185">Reference proteome</keyword>
<dbReference type="PANTHER" id="PTHR43135">
    <property type="entry name" value="ALPHA-D-RIBOSE 1-METHYLPHOSPHONATE 5-TRIPHOSPHATE DIPHOSPHATASE"/>
    <property type="match status" value="1"/>
</dbReference>
<proteinExistence type="predicted"/>
<dbReference type="InterPro" id="IPR051781">
    <property type="entry name" value="Metallo-dep_Hydrolase"/>
</dbReference>
<dbReference type="InterPro" id="IPR032466">
    <property type="entry name" value="Metal_Hydrolase"/>
</dbReference>
<gene>
    <name evidence="3" type="ORF">SAMN05661044_00952</name>
</gene>
<dbReference type="GO" id="GO:0016810">
    <property type="term" value="F:hydrolase activity, acting on carbon-nitrogen (but not peptide) bonds"/>
    <property type="evidence" value="ECO:0007669"/>
    <property type="project" value="InterPro"/>
</dbReference>
<dbReference type="AlphaFoldDB" id="A0A1H7J9A7"/>
<sequence length="457" mass="50265">MRTNIRVISPILFVTSLLMACNNRPSTNTEKDSILLKNVNLVDGNGGIPVKQTNILIQGDTISAIGKDLNTSAKKVIDLKGKTIIPALISAHTHIGTLKDLSTREENYTRENILNQLKKYMDYGVTNIQVMGTDRPLLFETGLGDSSRKGLLPGARIYSAGYGFSIPNGPSPALEHGKDYIYRPKTAEQVPGEIDSLARLNVSIIKLWQDNFGGSFKKMEPAIYQTIINEAHKHKMRVAAHVYYLSDARKLVASGVDIIGHSIRDSVIDDVLIQEMKARKVAYIPTLSLDEFSFIYARKPDWINDPFFKASLEPGVYEMITSTKYQESVRNSPAYARNVNGFEIALKNLKKLYDAGVLIAMGTDSGANPLRAQGFSEHLELELMVQAGIDPLQTITVATKNGAAVLQIAAHYGTIEVGKIADFIVLSESPEKDVKNTRKIEAVYKAGKTVSKGPLVK</sequence>
<dbReference type="Proteomes" id="UP000199421">
    <property type="component" value="Unassembled WGS sequence"/>
</dbReference>
<evidence type="ECO:0000259" key="2">
    <source>
        <dbReference type="Pfam" id="PF01979"/>
    </source>
</evidence>
<protein>
    <submittedName>
        <fullName evidence="3">Imidazolonepropionase</fullName>
    </submittedName>
</protein>
<dbReference type="PANTHER" id="PTHR43135:SF3">
    <property type="entry name" value="ALPHA-D-RIBOSE 1-METHYLPHOSPHONATE 5-TRIPHOSPHATE DIPHOSPHATASE"/>
    <property type="match status" value="1"/>
</dbReference>
<dbReference type="RefSeq" id="WP_093319160.1">
    <property type="nucleotide sequence ID" value="NZ_FOAF01000001.1"/>
</dbReference>
<dbReference type="SUPFAM" id="SSF51556">
    <property type="entry name" value="Metallo-dependent hydrolases"/>
    <property type="match status" value="1"/>
</dbReference>
<reference evidence="4" key="1">
    <citation type="submission" date="2016-10" db="EMBL/GenBank/DDBJ databases">
        <authorList>
            <person name="Varghese N."/>
            <person name="Submissions S."/>
        </authorList>
    </citation>
    <scope>NUCLEOTIDE SEQUENCE [LARGE SCALE GENOMIC DNA]</scope>
    <source>
        <strain evidence="4">DSM 18733</strain>
    </source>
</reference>
<dbReference type="InterPro" id="IPR011059">
    <property type="entry name" value="Metal-dep_hydrolase_composite"/>
</dbReference>
<dbReference type="InterPro" id="IPR006680">
    <property type="entry name" value="Amidohydro-rel"/>
</dbReference>